<dbReference type="SUPFAM" id="SSF52540">
    <property type="entry name" value="P-loop containing nucleoside triphosphate hydrolases"/>
    <property type="match status" value="1"/>
</dbReference>
<dbReference type="Pfam" id="PF13538">
    <property type="entry name" value="UvrD_C_2"/>
    <property type="match status" value="1"/>
</dbReference>
<dbReference type="PANTHER" id="PTHR11070:SF2">
    <property type="entry name" value="ATP-DEPENDENT DNA HELICASE SRS2"/>
    <property type="match status" value="1"/>
</dbReference>
<keyword evidence="4" id="KW-0347">Helicase</keyword>
<evidence type="ECO:0000313" key="5">
    <source>
        <dbReference type="Proteomes" id="UP000270261"/>
    </source>
</evidence>
<comment type="caution">
    <text evidence="4">The sequence shown here is derived from an EMBL/GenBank/DDBJ whole genome shotgun (WGS) entry which is preliminary data.</text>
</comment>
<evidence type="ECO:0000313" key="4">
    <source>
        <dbReference type="EMBL" id="RRN44721.1"/>
    </source>
</evidence>
<dbReference type="OrthoDB" id="9054620at2"/>
<dbReference type="GO" id="GO:0000725">
    <property type="term" value="P:recombinational repair"/>
    <property type="evidence" value="ECO:0007669"/>
    <property type="project" value="TreeGrafter"/>
</dbReference>
<accession>A0A426FQ13</accession>
<protein>
    <recommendedName>
        <fullName evidence="1">DNA 3'-5' helicase II</fullName>
    </recommendedName>
</protein>
<feature type="domain" description="UvrD-like helicase C-terminal" evidence="3">
    <location>
        <begin position="221"/>
        <end position="267"/>
    </location>
</feature>
<dbReference type="EMBL" id="RRUE01000002">
    <property type="protein sequence ID" value="RRN44721.1"/>
    <property type="molecule type" value="Genomic_DNA"/>
</dbReference>
<name>A0A426FQ13_9BURK</name>
<proteinExistence type="predicted"/>
<feature type="compositionally biased region" description="Basic and acidic residues" evidence="2">
    <location>
        <begin position="284"/>
        <end position="304"/>
    </location>
</feature>
<evidence type="ECO:0000256" key="1">
    <source>
        <dbReference type="ARBA" id="ARBA00034923"/>
    </source>
</evidence>
<dbReference type="GO" id="GO:0043138">
    <property type="term" value="F:3'-5' DNA helicase activity"/>
    <property type="evidence" value="ECO:0007669"/>
    <property type="project" value="TreeGrafter"/>
</dbReference>
<evidence type="ECO:0000259" key="3">
    <source>
        <dbReference type="Pfam" id="PF13538"/>
    </source>
</evidence>
<evidence type="ECO:0000256" key="2">
    <source>
        <dbReference type="SAM" id="MobiDB-lite"/>
    </source>
</evidence>
<dbReference type="PANTHER" id="PTHR11070">
    <property type="entry name" value="UVRD / RECB / PCRA DNA HELICASE FAMILY MEMBER"/>
    <property type="match status" value="1"/>
</dbReference>
<dbReference type="Gene3D" id="3.40.50.300">
    <property type="entry name" value="P-loop containing nucleotide triphosphate hydrolases"/>
    <property type="match status" value="2"/>
</dbReference>
<dbReference type="AlphaFoldDB" id="A0A426FQ13"/>
<keyword evidence="4" id="KW-0378">Hydrolase</keyword>
<dbReference type="InterPro" id="IPR000212">
    <property type="entry name" value="DNA_helicase_UvrD/REP"/>
</dbReference>
<reference evidence="4 5" key="1">
    <citation type="submission" date="2018-11" db="EMBL/GenBank/DDBJ databases">
        <title>Genome sequencing of Lautropia sp. KCOM 2505 (= ChDC F240).</title>
        <authorList>
            <person name="Kook J.-K."/>
            <person name="Park S.-N."/>
            <person name="Lim Y.K."/>
        </authorList>
    </citation>
    <scope>NUCLEOTIDE SEQUENCE [LARGE SCALE GENOMIC DNA]</scope>
    <source>
        <strain evidence="4 5">KCOM 2505</strain>
    </source>
</reference>
<gene>
    <name evidence="4" type="ORF">EHV23_14800</name>
</gene>
<dbReference type="InterPro" id="IPR027785">
    <property type="entry name" value="UvrD-like_helicase_C"/>
</dbReference>
<keyword evidence="4" id="KW-0067">ATP-binding</keyword>
<keyword evidence="5" id="KW-1185">Reference proteome</keyword>
<dbReference type="Proteomes" id="UP000270261">
    <property type="component" value="Unassembled WGS sequence"/>
</dbReference>
<feature type="region of interest" description="Disordered" evidence="2">
    <location>
        <begin position="350"/>
        <end position="380"/>
    </location>
</feature>
<feature type="region of interest" description="Disordered" evidence="2">
    <location>
        <begin position="1"/>
        <end position="24"/>
    </location>
</feature>
<organism evidence="4 5">
    <name type="scientific">Lautropia dentalis</name>
    <dbReference type="NCBI Taxonomy" id="2490857"/>
    <lineage>
        <taxon>Bacteria</taxon>
        <taxon>Pseudomonadati</taxon>
        <taxon>Pseudomonadota</taxon>
        <taxon>Betaproteobacteria</taxon>
        <taxon>Burkholderiales</taxon>
        <taxon>Burkholderiaceae</taxon>
        <taxon>Lautropia</taxon>
    </lineage>
</organism>
<feature type="region of interest" description="Disordered" evidence="2">
    <location>
        <begin position="279"/>
        <end position="312"/>
    </location>
</feature>
<dbReference type="GO" id="GO:0005524">
    <property type="term" value="F:ATP binding"/>
    <property type="evidence" value="ECO:0007669"/>
    <property type="project" value="InterPro"/>
</dbReference>
<keyword evidence="4" id="KW-0547">Nucleotide-binding</keyword>
<dbReference type="InterPro" id="IPR027417">
    <property type="entry name" value="P-loop_NTPase"/>
</dbReference>
<sequence length="494" mass="56202">MKADQPITIDPERADEPMGGAWTQIDPERQGRVRVLQATTLKDDSPRQRTVADNLQAQAVIAEMKRLKALRPEAGWRDFAVLAHHNRSLQPLQAWCEQHGVPYALSREKHARIRITHLRPFVRLVDALEKLQQASVTPEHFTSGPLLTAEDFARLVERQDVDERWQRYFRVMLRDFLMEHGDSREAADDPSQTLRYTPHHLRQWLYAHAGELEELRADGLFLGTVHAAKGLEFRHVFVLDGGWEAPEPDRQRLYYVAMTRAIETLTLCHDSPQHAWIGRLDGLQSDRPDTRQQGRDRREKRNTAHPDQPQTADVPLVERVMQQHAVQPALDTQYRMLGLKELDIGFAGRDAPSGQLSGTAYPAASEPPPGAGASRSPGRLSDRALRRLKVLAQLRPGDPLQMRPSRDGKRYEFLHENVVVSRSVTLDRLDLPCPLPAGARAVVAELYVRYRAQVDPQWLHLHPEKLDKWTVVVPRITIPAGPETIDDRRAETGM</sequence>
<dbReference type="GO" id="GO:0003677">
    <property type="term" value="F:DNA binding"/>
    <property type="evidence" value="ECO:0007669"/>
    <property type="project" value="InterPro"/>
</dbReference>